<keyword evidence="7" id="KW-1185">Reference proteome</keyword>
<dbReference type="Pfam" id="PF00126">
    <property type="entry name" value="HTH_1"/>
    <property type="match status" value="1"/>
</dbReference>
<gene>
    <name evidence="6" type="ORF">IV417_08705</name>
</gene>
<feature type="domain" description="HTH lysR-type" evidence="5">
    <location>
        <begin position="3"/>
        <end position="60"/>
    </location>
</feature>
<keyword evidence="3" id="KW-0238">DNA-binding</keyword>
<sequence length="319" mass="35916">MELNFKQMEAFYWLTQLQSYRLVAERLSLTQPAVSARISALEQAMNLQLIDRNSTRFRLTGEGLYVAEYAEMFVNLQDAMTNRIDEDRHRHFAVGMVGMVPLTWGVLFREMVAEAVPNVILDIYTGSNLELKRMLRSGVLDMALLTDEKDLARVQDSFSVQYDVGWAASPALASRVTQPLSAADLRHQPIILYPPSSPLSQPISNILQENRARPAARHMGNSLAMILDMMKMGYGFATVALACAEDDFDAGRLVPIDTLDKVPPISIHCVHVNSARKAQVRQVYEIAKEAAQTWCRDYPRYTMFVENSDDQPASNPLET</sequence>
<organism evidence="6 7">
    <name type="scientific">Harenicola maris</name>
    <dbReference type="NCBI Taxonomy" id="2841044"/>
    <lineage>
        <taxon>Bacteria</taxon>
        <taxon>Pseudomonadati</taxon>
        <taxon>Pseudomonadota</taxon>
        <taxon>Alphaproteobacteria</taxon>
        <taxon>Rhodobacterales</taxon>
        <taxon>Paracoccaceae</taxon>
        <taxon>Harenicola</taxon>
    </lineage>
</organism>
<dbReference type="Gene3D" id="1.10.10.10">
    <property type="entry name" value="Winged helix-like DNA-binding domain superfamily/Winged helix DNA-binding domain"/>
    <property type="match status" value="1"/>
</dbReference>
<keyword evidence="4" id="KW-0804">Transcription</keyword>
<reference evidence="6 7" key="1">
    <citation type="journal article" date="2021" name="Arch. Microbiol.">
        <title>Harenicola maris gen. nov., sp. nov. isolated from the Sea of Japan shallow sediments.</title>
        <authorList>
            <person name="Romanenko L.A."/>
            <person name="Kurilenko V.V."/>
            <person name="Chernysheva N.Y."/>
            <person name="Tekutyeva L.A."/>
            <person name="Velansky P.V."/>
            <person name="Svetashev V.I."/>
            <person name="Isaeva M.P."/>
        </authorList>
    </citation>
    <scope>NUCLEOTIDE SEQUENCE [LARGE SCALE GENOMIC DNA]</scope>
    <source>
        <strain evidence="6 7">KMM 3653</strain>
    </source>
</reference>
<evidence type="ECO:0000313" key="7">
    <source>
        <dbReference type="Proteomes" id="UP001315686"/>
    </source>
</evidence>
<dbReference type="EMBL" id="JADQAZ010000002">
    <property type="protein sequence ID" value="MBT0957465.1"/>
    <property type="molecule type" value="Genomic_DNA"/>
</dbReference>
<accession>A0AAP2CPM3</accession>
<dbReference type="InterPro" id="IPR036390">
    <property type="entry name" value="WH_DNA-bd_sf"/>
</dbReference>
<name>A0AAP2CPM3_9RHOB</name>
<evidence type="ECO:0000313" key="6">
    <source>
        <dbReference type="EMBL" id="MBT0957465.1"/>
    </source>
</evidence>
<dbReference type="SUPFAM" id="SSF53850">
    <property type="entry name" value="Periplasmic binding protein-like II"/>
    <property type="match status" value="1"/>
</dbReference>
<evidence type="ECO:0000256" key="3">
    <source>
        <dbReference type="ARBA" id="ARBA00023125"/>
    </source>
</evidence>
<dbReference type="SUPFAM" id="SSF46785">
    <property type="entry name" value="Winged helix' DNA-binding domain"/>
    <property type="match status" value="1"/>
</dbReference>
<dbReference type="Pfam" id="PF03466">
    <property type="entry name" value="LysR_substrate"/>
    <property type="match status" value="1"/>
</dbReference>
<dbReference type="GO" id="GO:0000976">
    <property type="term" value="F:transcription cis-regulatory region binding"/>
    <property type="evidence" value="ECO:0007669"/>
    <property type="project" value="TreeGrafter"/>
</dbReference>
<keyword evidence="2" id="KW-0805">Transcription regulation</keyword>
<dbReference type="InterPro" id="IPR036388">
    <property type="entry name" value="WH-like_DNA-bd_sf"/>
</dbReference>
<dbReference type="PANTHER" id="PTHR30126">
    <property type="entry name" value="HTH-TYPE TRANSCRIPTIONAL REGULATOR"/>
    <property type="match status" value="1"/>
</dbReference>
<dbReference type="PRINTS" id="PR00039">
    <property type="entry name" value="HTHLYSR"/>
</dbReference>
<dbReference type="InterPro" id="IPR005119">
    <property type="entry name" value="LysR_subst-bd"/>
</dbReference>
<proteinExistence type="inferred from homology"/>
<comment type="similarity">
    <text evidence="1">Belongs to the LysR transcriptional regulatory family.</text>
</comment>
<dbReference type="InterPro" id="IPR000847">
    <property type="entry name" value="LysR_HTH_N"/>
</dbReference>
<dbReference type="PANTHER" id="PTHR30126:SF77">
    <property type="entry name" value="TRANSCRIPTIONAL REGULATORY PROTEIN"/>
    <property type="match status" value="1"/>
</dbReference>
<dbReference type="CDD" id="cd05466">
    <property type="entry name" value="PBP2_LTTR_substrate"/>
    <property type="match status" value="1"/>
</dbReference>
<dbReference type="Gene3D" id="3.40.190.10">
    <property type="entry name" value="Periplasmic binding protein-like II"/>
    <property type="match status" value="2"/>
</dbReference>
<evidence type="ECO:0000256" key="4">
    <source>
        <dbReference type="ARBA" id="ARBA00023163"/>
    </source>
</evidence>
<comment type="caution">
    <text evidence="6">The sequence shown here is derived from an EMBL/GenBank/DDBJ whole genome shotgun (WGS) entry which is preliminary data.</text>
</comment>
<dbReference type="PROSITE" id="PS50931">
    <property type="entry name" value="HTH_LYSR"/>
    <property type="match status" value="1"/>
</dbReference>
<dbReference type="GO" id="GO:0003700">
    <property type="term" value="F:DNA-binding transcription factor activity"/>
    <property type="evidence" value="ECO:0007669"/>
    <property type="project" value="InterPro"/>
</dbReference>
<evidence type="ECO:0000259" key="5">
    <source>
        <dbReference type="PROSITE" id="PS50931"/>
    </source>
</evidence>
<evidence type="ECO:0000256" key="1">
    <source>
        <dbReference type="ARBA" id="ARBA00009437"/>
    </source>
</evidence>
<dbReference type="RefSeq" id="WP_327793698.1">
    <property type="nucleotide sequence ID" value="NZ_JADQAZ010000002.1"/>
</dbReference>
<dbReference type="AlphaFoldDB" id="A0AAP2CPM3"/>
<protein>
    <submittedName>
        <fullName evidence="6">LysR family transcriptional regulator</fullName>
    </submittedName>
</protein>
<evidence type="ECO:0000256" key="2">
    <source>
        <dbReference type="ARBA" id="ARBA00023015"/>
    </source>
</evidence>
<dbReference type="Proteomes" id="UP001315686">
    <property type="component" value="Unassembled WGS sequence"/>
</dbReference>